<dbReference type="InterPro" id="IPR036249">
    <property type="entry name" value="Thioredoxin-like_sf"/>
</dbReference>
<protein>
    <submittedName>
        <fullName evidence="4">TlpA family protein disulfide reductase</fullName>
    </submittedName>
</protein>
<dbReference type="PANTHER" id="PTHR42852:SF17">
    <property type="entry name" value="THIOREDOXIN-LIKE PROTEIN HI_1115"/>
    <property type="match status" value="1"/>
</dbReference>
<dbReference type="InterPro" id="IPR017937">
    <property type="entry name" value="Thioredoxin_CS"/>
</dbReference>
<dbReference type="PROSITE" id="PS51352">
    <property type="entry name" value="THIOREDOXIN_2"/>
    <property type="match status" value="1"/>
</dbReference>
<dbReference type="PROSITE" id="PS00194">
    <property type="entry name" value="THIOREDOXIN_1"/>
    <property type="match status" value="1"/>
</dbReference>
<dbReference type="EMBL" id="JACOOH010000006">
    <property type="protein sequence ID" value="MBC5622286.1"/>
    <property type="molecule type" value="Genomic_DNA"/>
</dbReference>
<dbReference type="SUPFAM" id="SSF52833">
    <property type="entry name" value="Thioredoxin-like"/>
    <property type="match status" value="1"/>
</dbReference>
<evidence type="ECO:0000313" key="4">
    <source>
        <dbReference type="EMBL" id="MBC5622286.1"/>
    </source>
</evidence>
<dbReference type="RefSeq" id="WP_186976905.1">
    <property type="nucleotide sequence ID" value="NZ_JACOOH010000006.1"/>
</dbReference>
<dbReference type="PANTHER" id="PTHR42852">
    <property type="entry name" value="THIOL:DISULFIDE INTERCHANGE PROTEIN DSBE"/>
    <property type="match status" value="1"/>
</dbReference>
<keyword evidence="5" id="KW-1185">Reference proteome</keyword>
<organism evidence="4 5">
    <name type="scientific">Butyricimonas hominis</name>
    <dbReference type="NCBI Taxonomy" id="2763032"/>
    <lineage>
        <taxon>Bacteria</taxon>
        <taxon>Pseudomonadati</taxon>
        <taxon>Bacteroidota</taxon>
        <taxon>Bacteroidia</taxon>
        <taxon>Bacteroidales</taxon>
        <taxon>Odoribacteraceae</taxon>
        <taxon>Butyricimonas</taxon>
    </lineage>
</organism>
<reference evidence="4 5" key="1">
    <citation type="submission" date="2020-08" db="EMBL/GenBank/DDBJ databases">
        <title>Genome public.</title>
        <authorList>
            <person name="Liu C."/>
            <person name="Sun Q."/>
        </authorList>
    </citation>
    <scope>NUCLEOTIDE SEQUENCE [LARGE SCALE GENOMIC DNA]</scope>
    <source>
        <strain evidence="4 5">NSJ-56</strain>
    </source>
</reference>
<gene>
    <name evidence="4" type="ORF">H8S64_14380</name>
</gene>
<feature type="domain" description="Thioredoxin" evidence="3">
    <location>
        <begin position="30"/>
        <end position="178"/>
    </location>
</feature>
<comment type="caution">
    <text evidence="4">The sequence shown here is derived from an EMBL/GenBank/DDBJ whole genome shotgun (WGS) entry which is preliminary data.</text>
</comment>
<keyword evidence="2" id="KW-0732">Signal</keyword>
<feature type="signal peptide" evidence="2">
    <location>
        <begin position="1"/>
        <end position="19"/>
    </location>
</feature>
<dbReference type="CDD" id="cd02966">
    <property type="entry name" value="TlpA_like_family"/>
    <property type="match status" value="1"/>
</dbReference>
<dbReference type="InterPro" id="IPR050553">
    <property type="entry name" value="Thioredoxin_ResA/DsbE_sf"/>
</dbReference>
<dbReference type="Pfam" id="PF00578">
    <property type="entry name" value="AhpC-TSA"/>
    <property type="match status" value="1"/>
</dbReference>
<evidence type="ECO:0000313" key="5">
    <source>
        <dbReference type="Proteomes" id="UP000646484"/>
    </source>
</evidence>
<dbReference type="Gene3D" id="3.40.30.10">
    <property type="entry name" value="Glutaredoxin"/>
    <property type="match status" value="1"/>
</dbReference>
<dbReference type="InterPro" id="IPR013766">
    <property type="entry name" value="Thioredoxin_domain"/>
</dbReference>
<sequence>MKKLLLFLSAFFAITSSFSQENEEFDWDKPMLGKKAPALQVKEWLTEKPDTTGKFIILDFWSTGCGPCVKFTPHMNEFAKIFKKEAVFIAIALQSKASLEKGVKQIEKIKKERNEKYTPIEFYQATDPKCELFGRYGGESIPMVIIIDPEGIVRWQGNPHGENGEGALTEKVIKEIIAKYKKK</sequence>
<feature type="chain" id="PRO_5046225604" evidence="2">
    <location>
        <begin position="20"/>
        <end position="183"/>
    </location>
</feature>
<dbReference type="InterPro" id="IPR000866">
    <property type="entry name" value="AhpC/TSA"/>
</dbReference>
<dbReference type="Proteomes" id="UP000646484">
    <property type="component" value="Unassembled WGS sequence"/>
</dbReference>
<keyword evidence="1" id="KW-0676">Redox-active center</keyword>
<proteinExistence type="predicted"/>
<name>A0ABR7D2Y7_9BACT</name>
<evidence type="ECO:0000256" key="1">
    <source>
        <dbReference type="ARBA" id="ARBA00023284"/>
    </source>
</evidence>
<evidence type="ECO:0000256" key="2">
    <source>
        <dbReference type="SAM" id="SignalP"/>
    </source>
</evidence>
<evidence type="ECO:0000259" key="3">
    <source>
        <dbReference type="PROSITE" id="PS51352"/>
    </source>
</evidence>
<accession>A0ABR7D2Y7</accession>